<comment type="caution">
    <text evidence="3">The sequence shown here is derived from an EMBL/GenBank/DDBJ whole genome shotgun (WGS) entry which is preliminary data.</text>
</comment>
<feature type="chain" id="PRO_5037964530" evidence="1">
    <location>
        <begin position="25"/>
        <end position="654"/>
    </location>
</feature>
<dbReference type="Pfam" id="PF00932">
    <property type="entry name" value="LTD"/>
    <property type="match status" value="1"/>
</dbReference>
<feature type="signal peptide" evidence="1">
    <location>
        <begin position="1"/>
        <end position="24"/>
    </location>
</feature>
<dbReference type="Proteomes" id="UP000628448">
    <property type="component" value="Unassembled WGS sequence"/>
</dbReference>
<dbReference type="AlphaFoldDB" id="A0A931E8E5"/>
<dbReference type="EMBL" id="JADWYR010000002">
    <property type="protein sequence ID" value="MBG9377271.1"/>
    <property type="molecule type" value="Genomic_DNA"/>
</dbReference>
<accession>A0A931E8E5</accession>
<evidence type="ECO:0000256" key="1">
    <source>
        <dbReference type="SAM" id="SignalP"/>
    </source>
</evidence>
<reference evidence="3" key="1">
    <citation type="submission" date="2020-11" db="EMBL/GenBank/DDBJ databases">
        <title>Bacterial whole genome sequence for Panacibacter sp. DH6.</title>
        <authorList>
            <person name="Le V."/>
            <person name="Ko S."/>
            <person name="Ahn C.-Y."/>
            <person name="Oh H.-M."/>
        </authorList>
    </citation>
    <scope>NUCLEOTIDE SEQUENCE</scope>
    <source>
        <strain evidence="3">DH6</strain>
    </source>
</reference>
<proteinExistence type="predicted"/>
<sequence>MKYYRSSFSLATSLLAAICIITFACNKKFDEPPVYKAPDITPDLTISELKAMHSYGRFEQITEDKTIGGIVIADDRSGQFYKTIVIQDETAGISIKLDAYDLYTSYPVGRKVYIKVKGLFLGDNNKLIELGGGIDNSGFSPRLDDIPSALIDEHLIKGTVDNVVTPKLIQVEELDNYADQNTLIQLDNYEFAGTDTAKTFAKPDLSSSAVNFTLQSCSGKPIVLRNSSYADFAGYNVPNGNGTITAVFTVFGSTQQLYVRDSADVKFYNNRCGAGGTGEVIDLKTLKSFYNGTSLTLGAYKISGVVISDPTSKNIAAGNIVVQDKDAGIKLYFGSSATTSKFNTGDSLVIDVAGGVLQEYNGAMEISLSASDLPAAALATGKTVLPKELTVQQVKEQLPGIEYTLVTVKDATSEPGTFSGNKKLTDATGSLTLYTLTGASFAGNATPAEAKTYTGYCLMFNSTAEMIIRNINDVTDGSVVTPSDDNIIISEYVEGSSGNKYLELYNAGTNAADLSKYTLKLYTNGSSSASSTAVLNVVTGLPALPAKSIVVLKYSGASLTLPAGINAYNSAVCNFNGNDAVTLEKNGIITDVFGSAGTDPGTSWTISGDISAAKDKTVRRKSTYNVGNPDWSSSAVSEWDVVLATDDVTNLGTR</sequence>
<feature type="domain" description="LTD" evidence="2">
    <location>
        <begin position="476"/>
        <end position="602"/>
    </location>
</feature>
<organism evidence="3 4">
    <name type="scientific">Panacibacter microcysteis</name>
    <dbReference type="NCBI Taxonomy" id="2793269"/>
    <lineage>
        <taxon>Bacteria</taxon>
        <taxon>Pseudomonadati</taxon>
        <taxon>Bacteroidota</taxon>
        <taxon>Chitinophagia</taxon>
        <taxon>Chitinophagales</taxon>
        <taxon>Chitinophagaceae</taxon>
        <taxon>Panacibacter</taxon>
    </lineage>
</organism>
<dbReference type="PROSITE" id="PS51257">
    <property type="entry name" value="PROKAR_LIPOPROTEIN"/>
    <property type="match status" value="1"/>
</dbReference>
<evidence type="ECO:0000313" key="4">
    <source>
        <dbReference type="Proteomes" id="UP000628448"/>
    </source>
</evidence>
<dbReference type="InterPro" id="IPR001322">
    <property type="entry name" value="Lamin_tail_dom"/>
</dbReference>
<dbReference type="RefSeq" id="WP_196991362.1">
    <property type="nucleotide sequence ID" value="NZ_JADWYR010000002.1"/>
</dbReference>
<keyword evidence="4" id="KW-1185">Reference proteome</keyword>
<protein>
    <submittedName>
        <fullName evidence="3">Lamin tail domain-containing protein</fullName>
    </submittedName>
</protein>
<dbReference type="Pfam" id="PF18942">
    <property type="entry name" value="DUF5689"/>
    <property type="match status" value="2"/>
</dbReference>
<evidence type="ECO:0000313" key="3">
    <source>
        <dbReference type="EMBL" id="MBG9377271.1"/>
    </source>
</evidence>
<gene>
    <name evidence="3" type="ORF">I5907_13600</name>
</gene>
<evidence type="ECO:0000259" key="2">
    <source>
        <dbReference type="PROSITE" id="PS51841"/>
    </source>
</evidence>
<name>A0A931E8E5_9BACT</name>
<dbReference type="PROSITE" id="PS51841">
    <property type="entry name" value="LTD"/>
    <property type="match status" value="1"/>
</dbReference>
<dbReference type="InterPro" id="IPR043744">
    <property type="entry name" value="DUF5689"/>
</dbReference>
<keyword evidence="1" id="KW-0732">Signal</keyword>